<feature type="transmembrane region" description="Helical" evidence="7">
    <location>
        <begin position="553"/>
        <end position="573"/>
    </location>
</feature>
<evidence type="ECO:0000256" key="3">
    <source>
        <dbReference type="ARBA" id="ARBA00022989"/>
    </source>
</evidence>
<reference evidence="10 11" key="1">
    <citation type="submission" date="2015-12" db="EMBL/GenBank/DDBJ databases">
        <title>Dictyostelia acquired genes for synthesis and detection of signals that induce cell-type specialization by lateral gene transfer from prokaryotes.</title>
        <authorList>
            <person name="Gloeckner G."/>
            <person name="Schaap P."/>
        </authorList>
    </citation>
    <scope>NUCLEOTIDE SEQUENCE [LARGE SCALE GENOMIC DNA]</scope>
    <source>
        <strain evidence="10 11">TK</strain>
    </source>
</reference>
<keyword evidence="2 7" id="KW-0812">Transmembrane</keyword>
<feature type="transmembrane region" description="Helical" evidence="7">
    <location>
        <begin position="650"/>
        <end position="668"/>
    </location>
</feature>
<dbReference type="InterPro" id="IPR051361">
    <property type="entry name" value="ThrE/Ser_Exporter"/>
</dbReference>
<dbReference type="OrthoDB" id="413008at2759"/>
<dbReference type="AlphaFoldDB" id="A0A151Z948"/>
<feature type="transmembrane region" description="Helical" evidence="7">
    <location>
        <begin position="726"/>
        <end position="744"/>
    </location>
</feature>
<accession>A0A151Z948</accession>
<dbReference type="EMBL" id="LODT01000037">
    <property type="protein sequence ID" value="KYQ90471.1"/>
    <property type="molecule type" value="Genomic_DNA"/>
</dbReference>
<feature type="region of interest" description="Disordered" evidence="6">
    <location>
        <begin position="45"/>
        <end position="65"/>
    </location>
</feature>
<evidence type="ECO:0000256" key="5">
    <source>
        <dbReference type="ARBA" id="ARBA00034125"/>
    </source>
</evidence>
<evidence type="ECO:0000259" key="9">
    <source>
        <dbReference type="Pfam" id="PF12821"/>
    </source>
</evidence>
<feature type="domain" description="Threonine/serine exporter-like N-terminal" evidence="8">
    <location>
        <begin position="394"/>
        <end position="634"/>
    </location>
</feature>
<feature type="transmembrane region" description="Helical" evidence="7">
    <location>
        <begin position="579"/>
        <end position="600"/>
    </location>
</feature>
<feature type="transmembrane region" description="Helical" evidence="7">
    <location>
        <begin position="524"/>
        <end position="541"/>
    </location>
</feature>
<dbReference type="Proteomes" id="UP000076078">
    <property type="component" value="Unassembled WGS sequence"/>
</dbReference>
<feature type="compositionally biased region" description="Low complexity" evidence="6">
    <location>
        <begin position="184"/>
        <end position="194"/>
    </location>
</feature>
<evidence type="ECO:0000256" key="4">
    <source>
        <dbReference type="ARBA" id="ARBA00023136"/>
    </source>
</evidence>
<feature type="transmembrane region" description="Helical" evidence="7">
    <location>
        <begin position="764"/>
        <end position="783"/>
    </location>
</feature>
<name>A0A151Z948_TIELA</name>
<evidence type="ECO:0000256" key="7">
    <source>
        <dbReference type="SAM" id="Phobius"/>
    </source>
</evidence>
<proteinExistence type="inferred from homology"/>
<feature type="transmembrane region" description="Helical" evidence="7">
    <location>
        <begin position="701"/>
        <end position="719"/>
    </location>
</feature>
<feature type="compositionally biased region" description="Low complexity" evidence="6">
    <location>
        <begin position="127"/>
        <end position="140"/>
    </location>
</feature>
<dbReference type="InterPro" id="IPR010619">
    <property type="entry name" value="ThrE-like_N"/>
</dbReference>
<feature type="compositionally biased region" description="Polar residues" evidence="6">
    <location>
        <begin position="49"/>
        <end position="59"/>
    </location>
</feature>
<comment type="subcellular location">
    <subcellularLocation>
        <location evidence="1">Membrane</location>
        <topology evidence="1">Multi-pass membrane protein</topology>
    </subcellularLocation>
</comment>
<dbReference type="STRING" id="361077.A0A151Z948"/>
<feature type="compositionally biased region" description="Polar residues" evidence="6">
    <location>
        <begin position="163"/>
        <end position="183"/>
    </location>
</feature>
<protein>
    <recommendedName>
        <fullName evidence="12">Threonine/serine exporter-like N-terminal domain-containing protein</fullName>
    </recommendedName>
</protein>
<feature type="region of interest" description="Disordered" evidence="6">
    <location>
        <begin position="221"/>
        <end position="243"/>
    </location>
</feature>
<sequence>MYNFWDRIRTPIDEYTKNKKTLKDSSSTSYSPLSQPISIPISRPISNSVGDGQTQQGTPRSVVGVPPIPSIPIGIPILRQSQMVNAITPSSYSPLPNIVTNKIIVPPELSEMVANGTMSPFLGGGLSSSQLQQQQQQQQQAQNINISENSNPTTPNTAGTTNQMNESGTTTTTPININNSSYTPSPRINISNSSSFRQPVSFSQYIQQSLLHQSLLQHQQQQQQQALGSSYDANNNNSPNIKHVNFNNSVSILKASSPTINFAPSHSPLAKPYPIGAYNDGADQIHLSHPYIEDPDYSSDDDHSSLHPDEIRMQTIISRSPEPIQTAVTDEHGNVHIIDIGTNVTTKKKRKRLSGLYEHSEKLRNTLYQILSPQQKLPIHIVDATEMESTVIPFLMELGRALLMSGVPAHRLEYELTLISSTFGIDGHFFSTPTGIFFSFGSPHTILSPYTHFLRINSLDYNMNRLVLLEELADLVIFGKIDCAEGLIRLRNILKAPPLYNDWLTIASFIVSSFAISFFFKSGWIEVGACSILGLYVGLLYMATGKWPTIGRVLEALSAFGGAIIASFFNAYIYPVHVFTVTLAGIIALAPGLSLTLSVAEISTRNLISGNARLMGVFASLLQLTFGISLGTKVCATFLPMQKELTPDSFPSWTMFLAVPLAAISFAVQMKVHPRQIWVITLASALGILCGNWGNKFFGDDVGSFFGSFGICLLGNLYARIFNTTSAVPIMSGILLLVPGSMGIRGLFQASTGDVSGGLEFFSGMFMIAISLTIGLLIANLIIRPHKAL</sequence>
<gene>
    <name evidence="10" type="ORF">DLAC_09094</name>
</gene>
<keyword evidence="3 7" id="KW-1133">Transmembrane helix</keyword>
<feature type="compositionally biased region" description="Polar residues" evidence="6">
    <location>
        <begin position="226"/>
        <end position="243"/>
    </location>
</feature>
<dbReference type="Pfam" id="PF12821">
    <property type="entry name" value="ThrE_2"/>
    <property type="match status" value="1"/>
</dbReference>
<dbReference type="OMA" id="HIAMMEV"/>
<evidence type="ECO:0000256" key="6">
    <source>
        <dbReference type="SAM" id="MobiDB-lite"/>
    </source>
</evidence>
<keyword evidence="4 7" id="KW-0472">Membrane</keyword>
<evidence type="ECO:0008006" key="12">
    <source>
        <dbReference type="Google" id="ProtNLM"/>
    </source>
</evidence>
<feature type="domain" description="Threonine/Serine exporter ThrE" evidence="9">
    <location>
        <begin position="656"/>
        <end position="782"/>
    </location>
</feature>
<dbReference type="PANTHER" id="PTHR31082">
    <property type="entry name" value="PHEROMONE-REGULATED MEMBRANE PROTEIN 10"/>
    <property type="match status" value="1"/>
</dbReference>
<organism evidence="10 11">
    <name type="scientific">Tieghemostelium lacteum</name>
    <name type="common">Slime mold</name>
    <name type="synonym">Dictyostelium lacteum</name>
    <dbReference type="NCBI Taxonomy" id="361077"/>
    <lineage>
        <taxon>Eukaryota</taxon>
        <taxon>Amoebozoa</taxon>
        <taxon>Evosea</taxon>
        <taxon>Eumycetozoa</taxon>
        <taxon>Dictyostelia</taxon>
        <taxon>Dictyosteliales</taxon>
        <taxon>Raperosteliaceae</taxon>
        <taxon>Tieghemostelium</taxon>
    </lineage>
</organism>
<dbReference type="GO" id="GO:0022857">
    <property type="term" value="F:transmembrane transporter activity"/>
    <property type="evidence" value="ECO:0007669"/>
    <property type="project" value="InterPro"/>
</dbReference>
<comment type="similarity">
    <text evidence="5">Belongs to the ThrE exporter (TC 2.A.79) family.</text>
</comment>
<feature type="transmembrane region" description="Helical" evidence="7">
    <location>
        <begin position="612"/>
        <end position="630"/>
    </location>
</feature>
<dbReference type="InterPro" id="IPR024528">
    <property type="entry name" value="ThrE_2"/>
</dbReference>
<feature type="transmembrane region" description="Helical" evidence="7">
    <location>
        <begin position="677"/>
        <end position="695"/>
    </location>
</feature>
<evidence type="ECO:0000256" key="2">
    <source>
        <dbReference type="ARBA" id="ARBA00022692"/>
    </source>
</evidence>
<evidence type="ECO:0000259" key="8">
    <source>
        <dbReference type="Pfam" id="PF06738"/>
    </source>
</evidence>
<feature type="region of interest" description="Disordered" evidence="6">
    <location>
        <begin position="120"/>
        <end position="194"/>
    </location>
</feature>
<dbReference type="InParanoid" id="A0A151Z948"/>
<dbReference type="GO" id="GO:0016020">
    <property type="term" value="C:membrane"/>
    <property type="evidence" value="ECO:0007669"/>
    <property type="project" value="UniProtKB-SubCell"/>
</dbReference>
<dbReference type="Pfam" id="PF06738">
    <property type="entry name" value="ThrE"/>
    <property type="match status" value="1"/>
</dbReference>
<evidence type="ECO:0000256" key="1">
    <source>
        <dbReference type="ARBA" id="ARBA00004141"/>
    </source>
</evidence>
<dbReference type="PANTHER" id="PTHR31082:SF4">
    <property type="entry name" value="PHEROMONE-REGULATED MEMBRANE PROTEIN 10"/>
    <property type="match status" value="1"/>
</dbReference>
<comment type="caution">
    <text evidence="10">The sequence shown here is derived from an EMBL/GenBank/DDBJ whole genome shotgun (WGS) entry which is preliminary data.</text>
</comment>
<keyword evidence="11" id="KW-1185">Reference proteome</keyword>
<feature type="compositionally biased region" description="Low complexity" evidence="6">
    <location>
        <begin position="149"/>
        <end position="162"/>
    </location>
</feature>
<evidence type="ECO:0000313" key="10">
    <source>
        <dbReference type="EMBL" id="KYQ90471.1"/>
    </source>
</evidence>
<evidence type="ECO:0000313" key="11">
    <source>
        <dbReference type="Proteomes" id="UP000076078"/>
    </source>
</evidence>